<organism evidence="1">
    <name type="scientific">hydrothermal vent metagenome</name>
    <dbReference type="NCBI Taxonomy" id="652676"/>
    <lineage>
        <taxon>unclassified sequences</taxon>
        <taxon>metagenomes</taxon>
        <taxon>ecological metagenomes</taxon>
    </lineage>
</organism>
<reference evidence="1" key="1">
    <citation type="submission" date="2018-06" db="EMBL/GenBank/DDBJ databases">
        <authorList>
            <person name="Zhirakovskaya E."/>
        </authorList>
    </citation>
    <scope>NUCLEOTIDE SEQUENCE</scope>
</reference>
<dbReference type="SUPFAM" id="SSF110296">
    <property type="entry name" value="Oligoxyloglucan reducing end-specific cellobiohydrolase"/>
    <property type="match status" value="2"/>
</dbReference>
<dbReference type="AlphaFoldDB" id="A0A3B0Z2A6"/>
<proteinExistence type="predicted"/>
<dbReference type="EMBL" id="UOFM01000511">
    <property type="protein sequence ID" value="VAW83080.1"/>
    <property type="molecule type" value="Genomic_DNA"/>
</dbReference>
<name>A0A3B0Z2A6_9ZZZZ</name>
<evidence type="ECO:0008006" key="2">
    <source>
        <dbReference type="Google" id="ProtNLM"/>
    </source>
</evidence>
<sequence>MIKIHRSIEQSIGRWVFLVATLLLTTALQAAQVGIDWQWAHPKPHGNPYNAIAYNSASTTSLAVGDLGEVVASSDAGVTWTAQTSGTVQRLNGVREWGIGFVAVGDQGTILASFTSPTWGAVTSGTTARLNGIVRNGTTSGSLFIVVGDSGTILSSTDGLNWSTQVTPAGTGNLMSVAWSPALSLFAAVSDSGKILASVDGINWTFEYFTAPVNGFTAPSGFRAVTWDSTNSQFVAVGVSGIVETSTDGTNWSQQSAPTTTTLTGVAQQGATLVAVGKFGSIETSTNGGVSWTEQFSGPDLQGVTSDGSQFLAVGHGGRILGSSSGVTWSQQQPTTSLTNTRINDLAWNGTRFLAVGNMLDGSGNPSTLSSTDGVSWNLNGGSAEAPTEAVIWDGSQFVGVSLNSVYTSSNGAIWAGNIVALGIGLSDIAWDGAQFTAVGISGVIFTSPDTATWTARTSGISNVLNAVSGNGSVTVVVGDNGALLNSSNGGASWSAPSVPALGSTSLFDVTWNGAQFIAVGDGGIVLTSSDGTSWVSQTSGTTDRLRGVFWDGAQFIAASGLGNIITSPDGVTWTSQTSGTTNVLTAVAGTGTRLAAVGWDGTILTSAGSAPSTSSVSTSGGGGCTLNPRTGFDPMLLLWLLISGAVLLRRKPVQF</sequence>
<dbReference type="NCBIfam" id="NF033191">
    <property type="entry name" value="JDVT-CTERM"/>
    <property type="match status" value="1"/>
</dbReference>
<protein>
    <recommendedName>
        <fullName evidence="2">Photosynthesis system II assembly factor Ycf48/Hcf136-like domain-containing protein</fullName>
    </recommendedName>
</protein>
<gene>
    <name evidence="1" type="ORF">MNBD_GAMMA14-16</name>
</gene>
<accession>A0A3B0Z2A6</accession>
<evidence type="ECO:0000313" key="1">
    <source>
        <dbReference type="EMBL" id="VAW83080.1"/>
    </source>
</evidence>